<comment type="caution">
    <text evidence="6">The sequence shown here is derived from an EMBL/GenBank/DDBJ whole genome shotgun (WGS) entry which is preliminary data.</text>
</comment>
<dbReference type="InterPro" id="IPR012094">
    <property type="entry name" value="tRNA_Ile_lys_synt"/>
</dbReference>
<reference evidence="6 7" key="1">
    <citation type="submission" date="2021-12" db="EMBL/GenBank/DDBJ databases">
        <title>Siccirubricoccus leaddurans sp. nov., a high concentration Zn2+ tolerance bacterium.</title>
        <authorList>
            <person name="Cao Y."/>
        </authorList>
    </citation>
    <scope>NUCLEOTIDE SEQUENCE [LARGE SCALE GENOMIC DNA]</scope>
    <source>
        <strain evidence="6 7">KC 17139</strain>
    </source>
</reference>
<evidence type="ECO:0000256" key="2">
    <source>
        <dbReference type="ARBA" id="ARBA00022694"/>
    </source>
</evidence>
<dbReference type="Proteomes" id="UP001523392">
    <property type="component" value="Unassembled WGS sequence"/>
</dbReference>
<keyword evidence="2" id="KW-0819">tRNA processing</keyword>
<dbReference type="InterPro" id="IPR011063">
    <property type="entry name" value="TilS/TtcA_N"/>
</dbReference>
<accession>A0ABT1DFV9</accession>
<feature type="domain" description="tRNA(Ile)-lysidine/2-thiocytidine synthase N-terminal" evidence="5">
    <location>
        <begin position="28"/>
        <end position="143"/>
    </location>
</feature>
<evidence type="ECO:0000313" key="7">
    <source>
        <dbReference type="Proteomes" id="UP001523392"/>
    </source>
</evidence>
<evidence type="ECO:0000256" key="4">
    <source>
        <dbReference type="ARBA" id="ARBA00022840"/>
    </source>
</evidence>
<dbReference type="Pfam" id="PF01171">
    <property type="entry name" value="ATP_bind_3"/>
    <property type="match status" value="1"/>
</dbReference>
<dbReference type="PANTHER" id="PTHR43033">
    <property type="entry name" value="TRNA(ILE)-LYSIDINE SYNTHASE-RELATED"/>
    <property type="match status" value="1"/>
</dbReference>
<evidence type="ECO:0000259" key="5">
    <source>
        <dbReference type="Pfam" id="PF01171"/>
    </source>
</evidence>
<keyword evidence="1" id="KW-0436">Ligase</keyword>
<dbReference type="InterPro" id="IPR014729">
    <property type="entry name" value="Rossmann-like_a/b/a_fold"/>
</dbReference>
<name>A0ABT1DFV9_9PROT</name>
<proteinExistence type="predicted"/>
<evidence type="ECO:0000256" key="1">
    <source>
        <dbReference type="ARBA" id="ARBA00022598"/>
    </source>
</evidence>
<keyword evidence="3" id="KW-0547">Nucleotide-binding</keyword>
<evidence type="ECO:0000256" key="3">
    <source>
        <dbReference type="ARBA" id="ARBA00022741"/>
    </source>
</evidence>
<gene>
    <name evidence="6" type="ORF">JYK14_28465</name>
</gene>
<dbReference type="SUPFAM" id="SSF52402">
    <property type="entry name" value="Adenine nucleotide alpha hydrolases-like"/>
    <property type="match status" value="1"/>
</dbReference>
<keyword evidence="4" id="KW-0067">ATP-binding</keyword>
<sequence>MSAAPVSAGEFAALMAPLGPFGPAPRLAAGVSGGPHSLALALLAQGWARDRGGDLLALVVDHGLRPESGAEAEGVLATLAAQGIAGRLLRLGLAPGPGMQARAREARLAALLAACHEAGRPWLLLGHHRADQAETLLFRALRG</sequence>
<dbReference type="Gene3D" id="3.40.50.620">
    <property type="entry name" value="HUPs"/>
    <property type="match status" value="1"/>
</dbReference>
<evidence type="ECO:0000313" key="6">
    <source>
        <dbReference type="EMBL" id="MCO6420059.1"/>
    </source>
</evidence>
<dbReference type="PANTHER" id="PTHR43033:SF1">
    <property type="entry name" value="TRNA(ILE)-LYSIDINE SYNTHASE-RELATED"/>
    <property type="match status" value="1"/>
</dbReference>
<dbReference type="RefSeq" id="WP_370288780.1">
    <property type="nucleotide sequence ID" value="NZ_JAFIRR010000300.1"/>
</dbReference>
<keyword evidence="7" id="KW-1185">Reference proteome</keyword>
<organism evidence="6 7">
    <name type="scientific">Siccirubricoccus soli</name>
    <dbReference type="NCBI Taxonomy" id="2899147"/>
    <lineage>
        <taxon>Bacteria</taxon>
        <taxon>Pseudomonadati</taxon>
        <taxon>Pseudomonadota</taxon>
        <taxon>Alphaproteobacteria</taxon>
        <taxon>Acetobacterales</taxon>
        <taxon>Roseomonadaceae</taxon>
        <taxon>Siccirubricoccus</taxon>
    </lineage>
</organism>
<protein>
    <submittedName>
        <fullName evidence="6">tRNA lysidine(34) synthetase TilS</fullName>
    </submittedName>
</protein>
<feature type="non-terminal residue" evidence="6">
    <location>
        <position position="143"/>
    </location>
</feature>
<dbReference type="EMBL" id="JAFIRR010000300">
    <property type="protein sequence ID" value="MCO6420059.1"/>
    <property type="molecule type" value="Genomic_DNA"/>
</dbReference>